<reference evidence="1 2" key="1">
    <citation type="submission" date="2019-05" db="EMBL/GenBank/DDBJ databases">
        <title>Another draft genome of Portunus trituberculatus and its Hox gene families provides insights of decapod evolution.</title>
        <authorList>
            <person name="Jeong J.-H."/>
            <person name="Song I."/>
            <person name="Kim S."/>
            <person name="Choi T."/>
            <person name="Kim D."/>
            <person name="Ryu S."/>
            <person name="Kim W."/>
        </authorList>
    </citation>
    <scope>NUCLEOTIDE SEQUENCE [LARGE SCALE GENOMIC DNA]</scope>
    <source>
        <tissue evidence="1">Muscle</tissue>
    </source>
</reference>
<proteinExistence type="predicted"/>
<dbReference type="Proteomes" id="UP000324222">
    <property type="component" value="Unassembled WGS sequence"/>
</dbReference>
<dbReference type="AlphaFoldDB" id="A0A5B7HC48"/>
<evidence type="ECO:0000313" key="1">
    <source>
        <dbReference type="EMBL" id="MPC67673.1"/>
    </source>
</evidence>
<sequence>MLPFTKPLLPFPPVIPLPFLPMRVSYRRNRIAANSFLSSPLHPQATRPRHVSRHHVIKNLVMYGCDVTEEENEKEEEQEEE</sequence>
<protein>
    <submittedName>
        <fullName evidence="1">Uncharacterized protein</fullName>
    </submittedName>
</protein>
<evidence type="ECO:0000313" key="2">
    <source>
        <dbReference type="Proteomes" id="UP000324222"/>
    </source>
</evidence>
<comment type="caution">
    <text evidence="1">The sequence shown here is derived from an EMBL/GenBank/DDBJ whole genome shotgun (WGS) entry which is preliminary data.</text>
</comment>
<accession>A0A5B7HC48</accession>
<gene>
    <name evidence="1" type="ORF">E2C01_061852</name>
</gene>
<keyword evidence="2" id="KW-1185">Reference proteome</keyword>
<name>A0A5B7HC48_PORTR</name>
<organism evidence="1 2">
    <name type="scientific">Portunus trituberculatus</name>
    <name type="common">Swimming crab</name>
    <name type="synonym">Neptunus trituberculatus</name>
    <dbReference type="NCBI Taxonomy" id="210409"/>
    <lineage>
        <taxon>Eukaryota</taxon>
        <taxon>Metazoa</taxon>
        <taxon>Ecdysozoa</taxon>
        <taxon>Arthropoda</taxon>
        <taxon>Crustacea</taxon>
        <taxon>Multicrustacea</taxon>
        <taxon>Malacostraca</taxon>
        <taxon>Eumalacostraca</taxon>
        <taxon>Eucarida</taxon>
        <taxon>Decapoda</taxon>
        <taxon>Pleocyemata</taxon>
        <taxon>Brachyura</taxon>
        <taxon>Eubrachyura</taxon>
        <taxon>Portunoidea</taxon>
        <taxon>Portunidae</taxon>
        <taxon>Portuninae</taxon>
        <taxon>Portunus</taxon>
    </lineage>
</organism>
<dbReference type="EMBL" id="VSRR010026576">
    <property type="protein sequence ID" value="MPC67673.1"/>
    <property type="molecule type" value="Genomic_DNA"/>
</dbReference>